<accession>A0ABD1XYA3</accession>
<evidence type="ECO:0000313" key="1">
    <source>
        <dbReference type="EMBL" id="KAL2613937.1"/>
    </source>
</evidence>
<evidence type="ECO:0000313" key="2">
    <source>
        <dbReference type="Proteomes" id="UP001605036"/>
    </source>
</evidence>
<sequence>MSVRPLPKDYVESHSGALEPPVTEAYVCEAEACDRPGAFGWRSSPCCGACQVKGQRGPGPVVVPTARLCLNSHDEPGRQDVFSPCYSRVDLLKSSVRFRSVYSGHP</sequence>
<protein>
    <submittedName>
        <fullName evidence="1">Uncharacterized protein</fullName>
    </submittedName>
</protein>
<dbReference type="AlphaFoldDB" id="A0ABD1XYA3"/>
<proteinExistence type="predicted"/>
<dbReference type="EMBL" id="JBHFFA010000007">
    <property type="protein sequence ID" value="KAL2613937.1"/>
    <property type="molecule type" value="Genomic_DNA"/>
</dbReference>
<keyword evidence="2" id="KW-1185">Reference proteome</keyword>
<gene>
    <name evidence="1" type="ORF">R1flu_025629</name>
</gene>
<reference evidence="1 2" key="1">
    <citation type="submission" date="2024-09" db="EMBL/GenBank/DDBJ databases">
        <title>Chromosome-scale assembly of Riccia fluitans.</title>
        <authorList>
            <person name="Paukszto L."/>
            <person name="Sawicki J."/>
            <person name="Karawczyk K."/>
            <person name="Piernik-Szablinska J."/>
            <person name="Szczecinska M."/>
            <person name="Mazdziarz M."/>
        </authorList>
    </citation>
    <scope>NUCLEOTIDE SEQUENCE [LARGE SCALE GENOMIC DNA]</scope>
    <source>
        <strain evidence="1">Rf_01</strain>
        <tissue evidence="1">Aerial parts of the thallus</tissue>
    </source>
</reference>
<comment type="caution">
    <text evidence="1">The sequence shown here is derived from an EMBL/GenBank/DDBJ whole genome shotgun (WGS) entry which is preliminary data.</text>
</comment>
<organism evidence="1 2">
    <name type="scientific">Riccia fluitans</name>
    <dbReference type="NCBI Taxonomy" id="41844"/>
    <lineage>
        <taxon>Eukaryota</taxon>
        <taxon>Viridiplantae</taxon>
        <taxon>Streptophyta</taxon>
        <taxon>Embryophyta</taxon>
        <taxon>Marchantiophyta</taxon>
        <taxon>Marchantiopsida</taxon>
        <taxon>Marchantiidae</taxon>
        <taxon>Marchantiales</taxon>
        <taxon>Ricciaceae</taxon>
        <taxon>Riccia</taxon>
    </lineage>
</organism>
<name>A0ABD1XYA3_9MARC</name>
<dbReference type="Proteomes" id="UP001605036">
    <property type="component" value="Unassembled WGS sequence"/>
</dbReference>